<accession>A0A9N7VQ96</accession>
<gene>
    <name evidence="2" type="ORF">PLEPLA_LOCUS44150</name>
</gene>
<evidence type="ECO:0000313" key="2">
    <source>
        <dbReference type="EMBL" id="CAB1456366.1"/>
    </source>
</evidence>
<comment type="caution">
    <text evidence="2">The sequence shown here is derived from an EMBL/GenBank/DDBJ whole genome shotgun (WGS) entry which is preliminary data.</text>
</comment>
<dbReference type="EMBL" id="CADEAL010004294">
    <property type="protein sequence ID" value="CAB1456366.1"/>
    <property type="molecule type" value="Genomic_DNA"/>
</dbReference>
<protein>
    <submittedName>
        <fullName evidence="2">Uncharacterized protein</fullName>
    </submittedName>
</protein>
<dbReference type="AlphaFoldDB" id="A0A9N7VQ96"/>
<keyword evidence="3" id="KW-1185">Reference proteome</keyword>
<sequence length="99" mass="10732">MVRSPCVKTVSKSLLAWTVRGEGNTRLMRRRRGGGGGGGGEEEEEEEERTCGRCARLDAVCAETRDKGSKRSCGHRDARGAAAEQVERAQRDGRGSIPE</sequence>
<evidence type="ECO:0000256" key="1">
    <source>
        <dbReference type="SAM" id="MobiDB-lite"/>
    </source>
</evidence>
<feature type="region of interest" description="Disordered" evidence="1">
    <location>
        <begin position="23"/>
        <end position="48"/>
    </location>
</feature>
<feature type="region of interest" description="Disordered" evidence="1">
    <location>
        <begin position="63"/>
        <end position="99"/>
    </location>
</feature>
<proteinExistence type="predicted"/>
<evidence type="ECO:0000313" key="3">
    <source>
        <dbReference type="Proteomes" id="UP001153269"/>
    </source>
</evidence>
<name>A0A9N7VQ96_PLEPL</name>
<organism evidence="2 3">
    <name type="scientific">Pleuronectes platessa</name>
    <name type="common">European plaice</name>
    <dbReference type="NCBI Taxonomy" id="8262"/>
    <lineage>
        <taxon>Eukaryota</taxon>
        <taxon>Metazoa</taxon>
        <taxon>Chordata</taxon>
        <taxon>Craniata</taxon>
        <taxon>Vertebrata</taxon>
        <taxon>Euteleostomi</taxon>
        <taxon>Actinopterygii</taxon>
        <taxon>Neopterygii</taxon>
        <taxon>Teleostei</taxon>
        <taxon>Neoteleostei</taxon>
        <taxon>Acanthomorphata</taxon>
        <taxon>Carangaria</taxon>
        <taxon>Pleuronectiformes</taxon>
        <taxon>Pleuronectoidei</taxon>
        <taxon>Pleuronectidae</taxon>
        <taxon>Pleuronectes</taxon>
    </lineage>
</organism>
<dbReference type="Proteomes" id="UP001153269">
    <property type="component" value="Unassembled WGS sequence"/>
</dbReference>
<reference evidence="2" key="1">
    <citation type="submission" date="2020-03" db="EMBL/GenBank/DDBJ databases">
        <authorList>
            <person name="Weist P."/>
        </authorList>
    </citation>
    <scope>NUCLEOTIDE SEQUENCE</scope>
</reference>